<dbReference type="VEuPathDB" id="FungiDB:BTJ68_10429"/>
<dbReference type="PANTHER" id="PTHR10064:SF31">
    <property type="entry name" value="LARGE RIBOSOMAL SUBUNIT PROTEIN EL22A-RELATED"/>
    <property type="match status" value="1"/>
</dbReference>
<dbReference type="GO" id="GO:0002181">
    <property type="term" value="P:cytoplasmic translation"/>
    <property type="evidence" value="ECO:0007669"/>
    <property type="project" value="TreeGrafter"/>
</dbReference>
<evidence type="ECO:0000313" key="5">
    <source>
        <dbReference type="EMBL" id="RMZ02880.1"/>
    </source>
</evidence>
<protein>
    <recommendedName>
        <fullName evidence="7">Ribosomal protein L22e</fullName>
    </recommendedName>
</protein>
<organism evidence="5 6">
    <name type="scientific">Hortaea werneckii</name>
    <name type="common">Black yeast</name>
    <name type="synonym">Cladosporium werneckii</name>
    <dbReference type="NCBI Taxonomy" id="91943"/>
    <lineage>
        <taxon>Eukaryota</taxon>
        <taxon>Fungi</taxon>
        <taxon>Dikarya</taxon>
        <taxon>Ascomycota</taxon>
        <taxon>Pezizomycotina</taxon>
        <taxon>Dothideomycetes</taxon>
        <taxon>Dothideomycetidae</taxon>
        <taxon>Mycosphaerellales</taxon>
        <taxon>Teratosphaeriaceae</taxon>
        <taxon>Hortaea</taxon>
    </lineage>
</organism>
<dbReference type="InterPro" id="IPR038526">
    <property type="entry name" value="Ribosomal_eL22_sf"/>
</dbReference>
<evidence type="ECO:0000256" key="4">
    <source>
        <dbReference type="SAM" id="MobiDB-lite"/>
    </source>
</evidence>
<evidence type="ECO:0000256" key="2">
    <source>
        <dbReference type="ARBA" id="ARBA00022980"/>
    </source>
</evidence>
<feature type="compositionally biased region" description="Basic residues" evidence="4">
    <location>
        <begin position="18"/>
        <end position="27"/>
    </location>
</feature>
<dbReference type="GO" id="GO:0003723">
    <property type="term" value="F:RNA binding"/>
    <property type="evidence" value="ECO:0007669"/>
    <property type="project" value="TreeGrafter"/>
</dbReference>
<keyword evidence="2" id="KW-0689">Ribosomal protein</keyword>
<dbReference type="InterPro" id="IPR002671">
    <property type="entry name" value="Ribosomal_eL22"/>
</dbReference>
<dbReference type="PANTHER" id="PTHR10064">
    <property type="entry name" value="60S RIBOSOMAL PROTEIN L22"/>
    <property type="match status" value="1"/>
</dbReference>
<feature type="region of interest" description="Disordered" evidence="4">
    <location>
        <begin position="1"/>
        <end position="32"/>
    </location>
</feature>
<comment type="caution">
    <text evidence="5">The sequence shown here is derived from an EMBL/GenBank/DDBJ whole genome shotgun (WGS) entry which is preliminary data.</text>
</comment>
<dbReference type="GO" id="GO:1990904">
    <property type="term" value="C:ribonucleoprotein complex"/>
    <property type="evidence" value="ECO:0007669"/>
    <property type="project" value="UniProtKB-KW"/>
</dbReference>
<reference evidence="5 6" key="1">
    <citation type="journal article" date="2018" name="BMC Genomics">
        <title>Genomic evidence for intraspecific hybridization in a clonal and extremely halotolerant yeast.</title>
        <authorList>
            <person name="Gostincar C."/>
            <person name="Stajich J.E."/>
            <person name="Zupancic J."/>
            <person name="Zalar P."/>
            <person name="Gunde-Cimerman N."/>
        </authorList>
    </citation>
    <scope>NUCLEOTIDE SEQUENCE [LARGE SCALE GENOMIC DNA]</scope>
    <source>
        <strain evidence="5 6">EXF-562</strain>
    </source>
</reference>
<dbReference type="Proteomes" id="UP000280598">
    <property type="component" value="Unassembled WGS sequence"/>
</dbReference>
<gene>
    <name evidence="5" type="ORF">D0860_07037</name>
</gene>
<evidence type="ECO:0008006" key="7">
    <source>
        <dbReference type="Google" id="ProtNLM"/>
    </source>
</evidence>
<comment type="similarity">
    <text evidence="1">Belongs to the eukaryotic ribosomal protein eL22 family.</text>
</comment>
<evidence type="ECO:0000256" key="1">
    <source>
        <dbReference type="ARBA" id="ARBA00007817"/>
    </source>
</evidence>
<dbReference type="Gene3D" id="3.30.1360.210">
    <property type="match status" value="1"/>
</dbReference>
<dbReference type="AlphaFoldDB" id="A0A3M7GP01"/>
<accession>A0A3M7GP01</accession>
<proteinExistence type="inferred from homology"/>
<dbReference type="Pfam" id="PF01776">
    <property type="entry name" value="Ribosomal_L22e"/>
    <property type="match status" value="1"/>
</dbReference>
<evidence type="ECO:0000313" key="6">
    <source>
        <dbReference type="Proteomes" id="UP000280598"/>
    </source>
</evidence>
<sequence>MVAGPKRPTAGGGGLKGGPKKNQKITKKVSTQQPYSAAFGGNVAGSEGRNEILTGGLQQFVINATQPTQDRIFDPSAFATFLQQRIKVDGLTGNLGDTINVSNLGDGRIEVVAHKEFSGRYLKYLTKKFLKKQQLRDWLRVVSTNKGEYTLKFFNVVGDEGEEEED</sequence>
<dbReference type="GO" id="GO:0005840">
    <property type="term" value="C:ribosome"/>
    <property type="evidence" value="ECO:0007669"/>
    <property type="project" value="UniProtKB-KW"/>
</dbReference>
<dbReference type="GO" id="GO:0003735">
    <property type="term" value="F:structural constituent of ribosome"/>
    <property type="evidence" value="ECO:0007669"/>
    <property type="project" value="InterPro"/>
</dbReference>
<dbReference type="EMBL" id="QWIS01000177">
    <property type="protein sequence ID" value="RMZ02880.1"/>
    <property type="molecule type" value="Genomic_DNA"/>
</dbReference>
<name>A0A3M7GP01_HORWE</name>
<keyword evidence="3" id="KW-0687">Ribonucleoprotein</keyword>
<evidence type="ECO:0000256" key="3">
    <source>
        <dbReference type="ARBA" id="ARBA00023274"/>
    </source>
</evidence>